<evidence type="ECO:0000313" key="1">
    <source>
        <dbReference type="EMBL" id="KAF3970685.1"/>
    </source>
</evidence>
<keyword evidence="2" id="KW-1185">Reference proteome</keyword>
<protein>
    <submittedName>
        <fullName evidence="1">Uncharacterized protein</fullName>
    </submittedName>
</protein>
<name>A0A8J4RPY5_9ROSI</name>
<gene>
    <name evidence="1" type="ORF">CMV_005647</name>
</gene>
<dbReference type="EMBL" id="JRKL02000509">
    <property type="protein sequence ID" value="KAF3970685.1"/>
    <property type="molecule type" value="Genomic_DNA"/>
</dbReference>
<reference evidence="1" key="1">
    <citation type="submission" date="2020-03" db="EMBL/GenBank/DDBJ databases">
        <title>Castanea mollissima Vanexum genome sequencing.</title>
        <authorList>
            <person name="Staton M."/>
        </authorList>
    </citation>
    <scope>NUCLEOTIDE SEQUENCE</scope>
    <source>
        <tissue evidence="1">Leaf</tissue>
    </source>
</reference>
<proteinExistence type="predicted"/>
<accession>A0A8J4RPY5</accession>
<organism evidence="1 2">
    <name type="scientific">Castanea mollissima</name>
    <name type="common">Chinese chestnut</name>
    <dbReference type="NCBI Taxonomy" id="60419"/>
    <lineage>
        <taxon>Eukaryota</taxon>
        <taxon>Viridiplantae</taxon>
        <taxon>Streptophyta</taxon>
        <taxon>Embryophyta</taxon>
        <taxon>Tracheophyta</taxon>
        <taxon>Spermatophyta</taxon>
        <taxon>Magnoliopsida</taxon>
        <taxon>eudicotyledons</taxon>
        <taxon>Gunneridae</taxon>
        <taxon>Pentapetalae</taxon>
        <taxon>rosids</taxon>
        <taxon>fabids</taxon>
        <taxon>Fagales</taxon>
        <taxon>Fagaceae</taxon>
        <taxon>Castanea</taxon>
    </lineage>
</organism>
<comment type="caution">
    <text evidence="1">The sequence shown here is derived from an EMBL/GenBank/DDBJ whole genome shotgun (WGS) entry which is preliminary data.</text>
</comment>
<dbReference type="AlphaFoldDB" id="A0A8J4RPY5"/>
<evidence type="ECO:0000313" key="2">
    <source>
        <dbReference type="Proteomes" id="UP000737018"/>
    </source>
</evidence>
<sequence>MSKTGQFNWAMSCPSPYSCTRNKRSRSTLITQTKYPPLDETYKTSASLFVFLFITAERNPKFSLLSSPYAHIRRKIVES</sequence>
<dbReference type="Proteomes" id="UP000737018">
    <property type="component" value="Unassembled WGS sequence"/>
</dbReference>